<dbReference type="GO" id="GO:0016020">
    <property type="term" value="C:membrane"/>
    <property type="evidence" value="ECO:0007669"/>
    <property type="project" value="UniProtKB-SubCell"/>
</dbReference>
<dbReference type="RefSeq" id="XP_004367628.1">
    <property type="nucleotide sequence ID" value="XM_004367571.1"/>
</dbReference>
<gene>
    <name evidence="8" type="ORF">ACA1_253690</name>
</gene>
<evidence type="ECO:0000313" key="9">
    <source>
        <dbReference type="Proteomes" id="UP000011083"/>
    </source>
</evidence>
<keyword evidence="3 6" id="KW-0812">Transmembrane</keyword>
<dbReference type="InterPro" id="IPR050932">
    <property type="entry name" value="TM2D1-3-like"/>
</dbReference>
<dbReference type="EMBL" id="KB007885">
    <property type="protein sequence ID" value="ELR22372.1"/>
    <property type="molecule type" value="Genomic_DNA"/>
</dbReference>
<dbReference type="KEGG" id="acan:ACA1_253690"/>
<dbReference type="Proteomes" id="UP000011083">
    <property type="component" value="Unassembled WGS sequence"/>
</dbReference>
<reference evidence="8 9" key="1">
    <citation type="journal article" date="2013" name="Genome Biol.">
        <title>Genome of Acanthamoeba castellanii highlights extensive lateral gene transfer and early evolution of tyrosine kinase signaling.</title>
        <authorList>
            <person name="Clarke M."/>
            <person name="Lohan A.J."/>
            <person name="Liu B."/>
            <person name="Lagkouvardos I."/>
            <person name="Roy S."/>
            <person name="Zafar N."/>
            <person name="Bertelli C."/>
            <person name="Schilde C."/>
            <person name="Kianianmomeni A."/>
            <person name="Burglin T.R."/>
            <person name="Frech C."/>
            <person name="Turcotte B."/>
            <person name="Kopec K.O."/>
            <person name="Synnott J.M."/>
            <person name="Choo C."/>
            <person name="Paponov I."/>
            <person name="Finkler A."/>
            <person name="Soon Heng Tan C."/>
            <person name="Hutchins A.P."/>
            <person name="Weinmeier T."/>
            <person name="Rattei T."/>
            <person name="Chu J.S."/>
            <person name="Gimenez G."/>
            <person name="Irimia M."/>
            <person name="Rigden D.J."/>
            <person name="Fitzpatrick D.A."/>
            <person name="Lorenzo-Morales J."/>
            <person name="Bateman A."/>
            <person name="Chiu C.H."/>
            <person name="Tang P."/>
            <person name="Hegemann P."/>
            <person name="Fromm H."/>
            <person name="Raoult D."/>
            <person name="Greub G."/>
            <person name="Miranda-Saavedra D."/>
            <person name="Chen N."/>
            <person name="Nash P."/>
            <person name="Ginger M.L."/>
            <person name="Horn M."/>
            <person name="Schaap P."/>
            <person name="Caler L."/>
            <person name="Loftus B."/>
        </authorList>
    </citation>
    <scope>NUCLEOTIDE SEQUENCE [LARGE SCALE GENOMIC DNA]</scope>
    <source>
        <strain evidence="8 9">Neff</strain>
    </source>
</reference>
<name>L8HAT7_ACACF</name>
<comment type="subcellular location">
    <subcellularLocation>
        <location evidence="1">Membrane</location>
        <topology evidence="1">Multi-pass membrane protein</topology>
    </subcellularLocation>
</comment>
<dbReference type="VEuPathDB" id="AmoebaDB:ACA1_253690"/>
<comment type="similarity">
    <text evidence="2">Belongs to the TM2 family.</text>
</comment>
<dbReference type="Pfam" id="PF05154">
    <property type="entry name" value="TM2"/>
    <property type="match status" value="1"/>
</dbReference>
<keyword evidence="9" id="KW-1185">Reference proteome</keyword>
<dbReference type="OrthoDB" id="9982431at2759"/>
<evidence type="ECO:0000256" key="2">
    <source>
        <dbReference type="ARBA" id="ARBA00008284"/>
    </source>
</evidence>
<keyword evidence="5 6" id="KW-0472">Membrane</keyword>
<dbReference type="PANTHER" id="PTHR21016">
    <property type="entry name" value="BETA-AMYLOID BINDING PROTEIN-RELATED"/>
    <property type="match status" value="1"/>
</dbReference>
<evidence type="ECO:0000256" key="4">
    <source>
        <dbReference type="ARBA" id="ARBA00022989"/>
    </source>
</evidence>
<protein>
    <submittedName>
        <fullName evidence="8">TM2 domain containing protein</fullName>
    </submittedName>
</protein>
<evidence type="ECO:0000256" key="6">
    <source>
        <dbReference type="SAM" id="Phobius"/>
    </source>
</evidence>
<feature type="domain" description="TM2" evidence="7">
    <location>
        <begin position="52"/>
        <end position="91"/>
    </location>
</feature>
<evidence type="ECO:0000256" key="1">
    <source>
        <dbReference type="ARBA" id="ARBA00004141"/>
    </source>
</evidence>
<evidence type="ECO:0000256" key="5">
    <source>
        <dbReference type="ARBA" id="ARBA00023136"/>
    </source>
</evidence>
<feature type="transmembrane region" description="Helical" evidence="6">
    <location>
        <begin position="74"/>
        <end position="93"/>
    </location>
</feature>
<dbReference type="GeneID" id="14923306"/>
<dbReference type="PANTHER" id="PTHR21016:SF25">
    <property type="entry name" value="TM2 DOMAIN-CONTAINING PROTEIN DDB_G0277895-RELATED"/>
    <property type="match status" value="1"/>
</dbReference>
<dbReference type="InterPro" id="IPR007829">
    <property type="entry name" value="TM2"/>
</dbReference>
<proteinExistence type="inferred from homology"/>
<feature type="transmembrane region" description="Helical" evidence="6">
    <location>
        <begin position="105"/>
        <end position="127"/>
    </location>
</feature>
<dbReference type="AlphaFoldDB" id="L8HAT7"/>
<evidence type="ECO:0000313" key="8">
    <source>
        <dbReference type="EMBL" id="ELR22372.1"/>
    </source>
</evidence>
<organism evidence="8 9">
    <name type="scientific">Acanthamoeba castellanii (strain ATCC 30010 / Neff)</name>
    <dbReference type="NCBI Taxonomy" id="1257118"/>
    <lineage>
        <taxon>Eukaryota</taxon>
        <taxon>Amoebozoa</taxon>
        <taxon>Discosea</taxon>
        <taxon>Longamoebia</taxon>
        <taxon>Centramoebida</taxon>
        <taxon>Acanthamoebidae</taxon>
        <taxon>Acanthamoeba</taxon>
    </lineage>
</organism>
<sequence length="149" mass="16279">MADGVKDAVASTPHLRQILAIRQEKPAGGQNCTTNATCHHGTWMGETCQHEQKSLKTAFLLSFLLGNIGADRLYLGYVGSGVAKLLINLFFYMCRTLNGGRQADLAYGATVGTLLVSAATVWLWWLVDWIMIVTDALPDDSGYPLFDNL</sequence>
<evidence type="ECO:0000259" key="7">
    <source>
        <dbReference type="Pfam" id="PF05154"/>
    </source>
</evidence>
<accession>L8HAT7</accession>
<evidence type="ECO:0000256" key="3">
    <source>
        <dbReference type="ARBA" id="ARBA00022692"/>
    </source>
</evidence>
<keyword evidence="4 6" id="KW-1133">Transmembrane helix</keyword>